<keyword evidence="1" id="KW-1185">Reference proteome</keyword>
<protein>
    <submittedName>
        <fullName evidence="2">Uncharacterized protein</fullName>
    </submittedName>
</protein>
<dbReference type="WBParaSite" id="jg10132">
    <property type="protein sequence ID" value="jg10132"/>
    <property type="gene ID" value="jg10132"/>
</dbReference>
<sequence length="70" mass="8033">MHPDKEIQSSTIPYHEQNHFMFEHISASHQATVPEDVKVDKRTNQYKLAHKLPPTGNKGECVAFGQFSRL</sequence>
<reference evidence="2" key="1">
    <citation type="submission" date="2022-11" db="UniProtKB">
        <authorList>
            <consortium name="WormBaseParasite"/>
        </authorList>
    </citation>
    <scope>IDENTIFICATION</scope>
</reference>
<proteinExistence type="predicted"/>
<accession>A0A915CM95</accession>
<dbReference type="Proteomes" id="UP000887574">
    <property type="component" value="Unplaced"/>
</dbReference>
<evidence type="ECO:0000313" key="2">
    <source>
        <dbReference type="WBParaSite" id="jg10132"/>
    </source>
</evidence>
<dbReference type="AlphaFoldDB" id="A0A915CM95"/>
<name>A0A915CM95_9BILA</name>
<evidence type="ECO:0000313" key="1">
    <source>
        <dbReference type="Proteomes" id="UP000887574"/>
    </source>
</evidence>
<organism evidence="1 2">
    <name type="scientific">Ditylenchus dipsaci</name>
    <dbReference type="NCBI Taxonomy" id="166011"/>
    <lineage>
        <taxon>Eukaryota</taxon>
        <taxon>Metazoa</taxon>
        <taxon>Ecdysozoa</taxon>
        <taxon>Nematoda</taxon>
        <taxon>Chromadorea</taxon>
        <taxon>Rhabditida</taxon>
        <taxon>Tylenchina</taxon>
        <taxon>Tylenchomorpha</taxon>
        <taxon>Sphaerularioidea</taxon>
        <taxon>Anguinidae</taxon>
        <taxon>Anguininae</taxon>
        <taxon>Ditylenchus</taxon>
    </lineage>
</organism>